<reference evidence="1 2" key="1">
    <citation type="submission" date="2017-10" db="EMBL/GenBank/DDBJ databases">
        <title>Streptomyces alboflavus Genome sequencing and assembly.</title>
        <authorList>
            <person name="Wang Y."/>
            <person name="Du B."/>
            <person name="Ding Y."/>
            <person name="Liu H."/>
            <person name="Hou Q."/>
            <person name="Liu K."/>
            <person name="Wang C."/>
            <person name="Yao L."/>
        </authorList>
    </citation>
    <scope>NUCLEOTIDE SEQUENCE [LARGE SCALE GENOMIC DNA]</scope>
    <source>
        <strain evidence="1 2">MDJK44</strain>
        <plasmid evidence="2">Plasmid pmdjk44.1</plasmid>
    </source>
</reference>
<sequence length="238" mass="26041">MKFEFTEPKFLPLEANGHILSFLGKLEVEVYSIAGAPKVLGVANRCGFCDERPVYRVTDKTIKVESPCPYPDGLTTEITLKVPSGKVIVTDDLRSVYSCDDSGFASYNSALGQAQVVHAMAAVGCAYGPVGNSCPGLYRTGPDTYIIARPGYDEDDTPDPAFSRYDFLAGITTDLWAYSIADFEHWKSRGGDPDKLGWDVSVVDITPGTYRFTHHSGEHDFNPDVPGTVTFAHVERID</sequence>
<proteinExistence type="predicted"/>
<dbReference type="AlphaFoldDB" id="A0A291W3C8"/>
<evidence type="ECO:0000313" key="1">
    <source>
        <dbReference type="EMBL" id="ATM24504.1"/>
    </source>
</evidence>
<dbReference type="RefSeq" id="WP_100112354.1">
    <property type="nucleotide sequence ID" value="NZ_CP023976.1"/>
</dbReference>
<dbReference type="KEGG" id="salf:SMD44_p10005"/>
<name>A0A291W3C8_9ACTN</name>
<evidence type="ECO:0000313" key="2">
    <source>
        <dbReference type="Proteomes" id="UP000195880"/>
    </source>
</evidence>
<keyword evidence="2" id="KW-1185">Reference proteome</keyword>
<geneLocation type="plasmid" evidence="2">
    <name>pmdjk44.1</name>
</geneLocation>
<protein>
    <submittedName>
        <fullName evidence="1">Uncharacterized protein</fullName>
    </submittedName>
</protein>
<keyword evidence="1" id="KW-0614">Plasmid</keyword>
<gene>
    <name evidence="1" type="ORF">SMD44_p10005</name>
</gene>
<dbReference type="OrthoDB" id="5145414at2"/>
<accession>A0A291W3C8</accession>
<dbReference type="Proteomes" id="UP000195880">
    <property type="component" value="Plasmid pMDJK44.1"/>
</dbReference>
<organism evidence="1 2">
    <name type="scientific">Streptomyces alboflavus</name>
    <dbReference type="NCBI Taxonomy" id="67267"/>
    <lineage>
        <taxon>Bacteria</taxon>
        <taxon>Bacillati</taxon>
        <taxon>Actinomycetota</taxon>
        <taxon>Actinomycetes</taxon>
        <taxon>Kitasatosporales</taxon>
        <taxon>Streptomycetaceae</taxon>
        <taxon>Streptomyces</taxon>
    </lineage>
</organism>
<dbReference type="EMBL" id="CP023976">
    <property type="protein sequence ID" value="ATM24504.1"/>
    <property type="molecule type" value="Genomic_DNA"/>
</dbReference>